<evidence type="ECO:0008006" key="4">
    <source>
        <dbReference type="Google" id="ProtNLM"/>
    </source>
</evidence>
<evidence type="ECO:0000313" key="2">
    <source>
        <dbReference type="EMBL" id="TWT49886.1"/>
    </source>
</evidence>
<keyword evidence="3" id="KW-1185">Reference proteome</keyword>
<dbReference type="Proteomes" id="UP000317243">
    <property type="component" value="Unassembled WGS sequence"/>
</dbReference>
<keyword evidence="1" id="KW-1133">Transmembrane helix</keyword>
<evidence type="ECO:0000313" key="3">
    <source>
        <dbReference type="Proteomes" id="UP000317243"/>
    </source>
</evidence>
<reference evidence="2 3" key="1">
    <citation type="submission" date="2019-02" db="EMBL/GenBank/DDBJ databases">
        <title>Deep-cultivation of Planctomycetes and their phenomic and genomic characterization uncovers novel biology.</title>
        <authorList>
            <person name="Wiegand S."/>
            <person name="Jogler M."/>
            <person name="Boedeker C."/>
            <person name="Pinto D."/>
            <person name="Vollmers J."/>
            <person name="Rivas-Marin E."/>
            <person name="Kohn T."/>
            <person name="Peeters S.H."/>
            <person name="Heuer A."/>
            <person name="Rast P."/>
            <person name="Oberbeckmann S."/>
            <person name="Bunk B."/>
            <person name="Jeske O."/>
            <person name="Meyerdierks A."/>
            <person name="Storesund J.E."/>
            <person name="Kallscheuer N."/>
            <person name="Luecker S."/>
            <person name="Lage O.M."/>
            <person name="Pohl T."/>
            <person name="Merkel B.J."/>
            <person name="Hornburger P."/>
            <person name="Mueller R.-W."/>
            <person name="Bruemmer F."/>
            <person name="Labrenz M."/>
            <person name="Spormann A.M."/>
            <person name="Op Den Camp H."/>
            <person name="Overmann J."/>
            <person name="Amann R."/>
            <person name="Jetten M.S.M."/>
            <person name="Mascher T."/>
            <person name="Medema M.H."/>
            <person name="Devos D.P."/>
            <person name="Kaster A.-K."/>
            <person name="Ovreas L."/>
            <person name="Rohde M."/>
            <person name="Galperin M.Y."/>
            <person name="Jogler C."/>
        </authorList>
    </citation>
    <scope>NUCLEOTIDE SEQUENCE [LARGE SCALE GENOMIC DNA]</scope>
    <source>
        <strain evidence="2 3">KOR42</strain>
    </source>
</reference>
<dbReference type="RefSeq" id="WP_146511261.1">
    <property type="nucleotide sequence ID" value="NZ_SIHI01000017.1"/>
</dbReference>
<organism evidence="2 3">
    <name type="scientific">Thalassoglobus neptunius</name>
    <dbReference type="NCBI Taxonomy" id="1938619"/>
    <lineage>
        <taxon>Bacteria</taxon>
        <taxon>Pseudomonadati</taxon>
        <taxon>Planctomycetota</taxon>
        <taxon>Planctomycetia</taxon>
        <taxon>Planctomycetales</taxon>
        <taxon>Planctomycetaceae</taxon>
        <taxon>Thalassoglobus</taxon>
    </lineage>
</organism>
<gene>
    <name evidence="2" type="ORF">KOR42_38380</name>
</gene>
<proteinExistence type="predicted"/>
<dbReference type="OrthoDB" id="275425at2"/>
<name>A0A5C5WGG4_9PLAN</name>
<dbReference type="AlphaFoldDB" id="A0A5C5WGG4"/>
<comment type="caution">
    <text evidence="2">The sequence shown here is derived from an EMBL/GenBank/DDBJ whole genome shotgun (WGS) entry which is preliminary data.</text>
</comment>
<keyword evidence="1" id="KW-0472">Membrane</keyword>
<protein>
    <recommendedName>
        <fullName evidence="4">Bacterial type II secretion system protein I/J</fullName>
    </recommendedName>
</protein>
<accession>A0A5C5WGG4</accession>
<dbReference type="EMBL" id="SIHI01000017">
    <property type="protein sequence ID" value="TWT49886.1"/>
    <property type="molecule type" value="Genomic_DNA"/>
</dbReference>
<sequence length="167" mass="18444">MVRCVNRTSLNRILFCEQRREDSALTRSVSNTNALRSGISLFEVVLALAIFLGATAVITQILKNGSTAAIRSQLVSEAVLRCERRLNEVSSGVLPAQSVQGASFDDDPNWSWTLNVTETGIPYLLELEMIVEQTNSQGEIAASYRLNRLLRDPLVFEEAALASEEEL</sequence>
<feature type="transmembrane region" description="Helical" evidence="1">
    <location>
        <begin position="39"/>
        <end position="62"/>
    </location>
</feature>
<keyword evidence="1" id="KW-0812">Transmembrane</keyword>
<evidence type="ECO:0000256" key="1">
    <source>
        <dbReference type="SAM" id="Phobius"/>
    </source>
</evidence>